<dbReference type="InterPro" id="IPR029071">
    <property type="entry name" value="Ubiquitin-like_domsf"/>
</dbReference>
<organism evidence="4 5">
    <name type="scientific">Auxenochlorella protothecoides</name>
    <name type="common">Green microalga</name>
    <name type="synonym">Chlorella protothecoides</name>
    <dbReference type="NCBI Taxonomy" id="3075"/>
    <lineage>
        <taxon>Eukaryota</taxon>
        <taxon>Viridiplantae</taxon>
        <taxon>Chlorophyta</taxon>
        <taxon>core chlorophytes</taxon>
        <taxon>Trebouxiophyceae</taxon>
        <taxon>Chlorellales</taxon>
        <taxon>Chlorellaceae</taxon>
        <taxon>Auxenochlorella</taxon>
    </lineage>
</organism>
<sequence>MVATTEVNGTAGAIIPVGSAQSSLPAPDLAGLDTQTRKIGLIYPPPDIRAIADKTALYVFKNGPDFERRLVAVGDMAEHMRVSLIDPRWREQRNVMLSRIKETTRASDDEISRNLASLAATLPDVFGSSQEETVDVAAPLPAGAADAAAPVPADPSGGPTPSAADGAAEPAPGPASMTGPGEGEEGPAPGSPPAPKGEPPAKRAKIDMLEPEEEWLETHPGQCEILVACAAVEGHETLTGQTVPVHAPSLGLTVLAFKDLLVPALAIPANKQRLSAEGLGFLRDELSLAHYNVAPGDTLQLSIKERGRRRK</sequence>
<dbReference type="EMBL" id="QOKY01000215">
    <property type="protein sequence ID" value="RMZ52043.1"/>
    <property type="molecule type" value="Genomic_DNA"/>
</dbReference>
<dbReference type="GO" id="GO:0071013">
    <property type="term" value="C:catalytic step 2 spliceosome"/>
    <property type="evidence" value="ECO:0007669"/>
    <property type="project" value="TreeGrafter"/>
</dbReference>
<gene>
    <name evidence="4" type="ORF">APUTEX25_001237</name>
</gene>
<dbReference type="Gene3D" id="1.10.10.790">
    <property type="entry name" value="Surp module"/>
    <property type="match status" value="1"/>
</dbReference>
<feature type="domain" description="Ubiquitin-like" evidence="3">
    <location>
        <begin position="253"/>
        <end position="308"/>
    </location>
</feature>
<dbReference type="InterPro" id="IPR045146">
    <property type="entry name" value="SF3A1"/>
</dbReference>
<evidence type="ECO:0000313" key="5">
    <source>
        <dbReference type="Proteomes" id="UP000279271"/>
    </source>
</evidence>
<dbReference type="GO" id="GO:0071004">
    <property type="term" value="C:U2-type prespliceosome"/>
    <property type="evidence" value="ECO:0007669"/>
    <property type="project" value="TreeGrafter"/>
</dbReference>
<evidence type="ECO:0000313" key="4">
    <source>
        <dbReference type="EMBL" id="RMZ52043.1"/>
    </source>
</evidence>
<proteinExistence type="predicted"/>
<dbReference type="InterPro" id="IPR022030">
    <property type="entry name" value="SF3A1_dom"/>
</dbReference>
<dbReference type="InterPro" id="IPR035563">
    <property type="entry name" value="SF3As1_ubi"/>
</dbReference>
<dbReference type="GO" id="GO:0045292">
    <property type="term" value="P:mRNA cis splicing, via spliceosome"/>
    <property type="evidence" value="ECO:0007669"/>
    <property type="project" value="InterPro"/>
</dbReference>
<dbReference type="AlphaFoldDB" id="A0A3M7KN95"/>
<dbReference type="PROSITE" id="PS50053">
    <property type="entry name" value="UBIQUITIN_2"/>
    <property type="match status" value="1"/>
</dbReference>
<name>A0A3M7KN95_AUXPR</name>
<dbReference type="GO" id="GO:0003723">
    <property type="term" value="F:RNA binding"/>
    <property type="evidence" value="ECO:0007669"/>
    <property type="project" value="InterPro"/>
</dbReference>
<dbReference type="SUPFAM" id="SSF109905">
    <property type="entry name" value="Surp module (SWAP domain)"/>
    <property type="match status" value="1"/>
</dbReference>
<accession>A0A3M7KN95</accession>
<dbReference type="GO" id="GO:0005686">
    <property type="term" value="C:U2 snRNP"/>
    <property type="evidence" value="ECO:0007669"/>
    <property type="project" value="TreeGrafter"/>
</dbReference>
<dbReference type="Proteomes" id="UP000279271">
    <property type="component" value="Unassembled WGS sequence"/>
</dbReference>
<keyword evidence="1" id="KW-0507">mRNA processing</keyword>
<dbReference type="Gene3D" id="3.10.20.90">
    <property type="entry name" value="Phosphatidylinositol 3-kinase Catalytic Subunit, Chain A, domain 1"/>
    <property type="match status" value="1"/>
</dbReference>
<dbReference type="SMART" id="SM00213">
    <property type="entry name" value="UBQ"/>
    <property type="match status" value="1"/>
</dbReference>
<dbReference type="SUPFAM" id="SSF54236">
    <property type="entry name" value="Ubiquitin-like"/>
    <property type="match status" value="1"/>
</dbReference>
<comment type="caution">
    <text evidence="4">The sequence shown here is derived from an EMBL/GenBank/DDBJ whole genome shotgun (WGS) entry which is preliminary data.</text>
</comment>
<dbReference type="Pfam" id="PF12230">
    <property type="entry name" value="PRP21_like_P"/>
    <property type="match status" value="1"/>
</dbReference>
<reference evidence="5" key="1">
    <citation type="journal article" date="2018" name="Algal Res.">
        <title>Characterization of plant carbon substrate utilization by Auxenochlorella protothecoides.</title>
        <authorList>
            <person name="Vogler B.W."/>
            <person name="Starkenburg S.R."/>
            <person name="Sudasinghe N."/>
            <person name="Schambach J.Y."/>
            <person name="Rollin J.A."/>
            <person name="Pattathil S."/>
            <person name="Barry A.N."/>
        </authorList>
    </citation>
    <scope>NUCLEOTIDE SEQUENCE [LARGE SCALE GENOMIC DNA]</scope>
    <source>
        <strain evidence="5">UTEX 25</strain>
    </source>
</reference>
<dbReference type="Pfam" id="PF00240">
    <property type="entry name" value="ubiquitin"/>
    <property type="match status" value="1"/>
</dbReference>
<evidence type="ECO:0000256" key="1">
    <source>
        <dbReference type="ARBA" id="ARBA00022664"/>
    </source>
</evidence>
<feature type="compositionally biased region" description="Pro residues" evidence="2">
    <location>
        <begin position="189"/>
        <end position="198"/>
    </location>
</feature>
<dbReference type="PANTHER" id="PTHR15316:SF1">
    <property type="entry name" value="SPLICING FACTOR 3A SUBUNIT 1"/>
    <property type="match status" value="1"/>
</dbReference>
<protein>
    <recommendedName>
        <fullName evidence="3">Ubiquitin-like domain-containing protein</fullName>
    </recommendedName>
</protein>
<dbReference type="InterPro" id="IPR000626">
    <property type="entry name" value="Ubiquitin-like_dom"/>
</dbReference>
<dbReference type="PANTHER" id="PTHR15316">
    <property type="entry name" value="SPLICEOSOME ASSOCIATED PROTEIN 114/SWAP SPLICING FACTOR-RELATED"/>
    <property type="match status" value="1"/>
</dbReference>
<dbReference type="CDD" id="cd01800">
    <property type="entry name" value="Ubl_SF3a120"/>
    <property type="match status" value="1"/>
</dbReference>
<evidence type="ECO:0000259" key="3">
    <source>
        <dbReference type="PROSITE" id="PS50053"/>
    </source>
</evidence>
<dbReference type="InterPro" id="IPR035967">
    <property type="entry name" value="SWAP/Surp_sf"/>
</dbReference>
<evidence type="ECO:0000256" key="2">
    <source>
        <dbReference type="SAM" id="MobiDB-lite"/>
    </source>
</evidence>
<feature type="compositionally biased region" description="Low complexity" evidence="2">
    <location>
        <begin position="145"/>
        <end position="176"/>
    </location>
</feature>
<feature type="region of interest" description="Disordered" evidence="2">
    <location>
        <begin position="145"/>
        <end position="202"/>
    </location>
</feature>
<dbReference type="GO" id="GO:0000381">
    <property type="term" value="P:regulation of alternative mRNA splicing, via spliceosome"/>
    <property type="evidence" value="ECO:0007669"/>
    <property type="project" value="TreeGrafter"/>
</dbReference>